<dbReference type="PANTHER" id="PTHR30383:SF5">
    <property type="entry name" value="SGNH HYDROLASE-TYPE ESTERASE DOMAIN-CONTAINING PROTEIN"/>
    <property type="match status" value="1"/>
</dbReference>
<protein>
    <submittedName>
        <fullName evidence="3">Lysophospholipase L1</fullName>
    </submittedName>
</protein>
<gene>
    <name evidence="3" type="ORF">SAMN02745194_00745</name>
</gene>
<organism evidence="3 4">
    <name type="scientific">Muricoccus roseus</name>
    <dbReference type="NCBI Taxonomy" id="198092"/>
    <lineage>
        <taxon>Bacteria</taxon>
        <taxon>Pseudomonadati</taxon>
        <taxon>Pseudomonadota</taxon>
        <taxon>Alphaproteobacteria</taxon>
        <taxon>Acetobacterales</taxon>
        <taxon>Roseomonadaceae</taxon>
        <taxon>Muricoccus</taxon>
    </lineage>
</organism>
<dbReference type="Pfam" id="PF13472">
    <property type="entry name" value="Lipase_GDSL_2"/>
    <property type="match status" value="1"/>
</dbReference>
<dbReference type="PANTHER" id="PTHR30383">
    <property type="entry name" value="THIOESTERASE 1/PROTEASE 1/LYSOPHOSPHOLIPASE L1"/>
    <property type="match status" value="1"/>
</dbReference>
<feature type="signal peptide" evidence="1">
    <location>
        <begin position="1"/>
        <end position="22"/>
    </location>
</feature>
<dbReference type="Proteomes" id="UP000184387">
    <property type="component" value="Unassembled WGS sequence"/>
</dbReference>
<proteinExistence type="predicted"/>
<keyword evidence="1" id="KW-0732">Signal</keyword>
<dbReference type="InterPro" id="IPR013830">
    <property type="entry name" value="SGNH_hydro"/>
</dbReference>
<feature type="domain" description="SGNH hydrolase-type esterase" evidence="2">
    <location>
        <begin position="66"/>
        <end position="222"/>
    </location>
</feature>
<dbReference type="RefSeq" id="WP_073131535.1">
    <property type="nucleotide sequence ID" value="NZ_FQZF01000003.1"/>
</dbReference>
<evidence type="ECO:0000256" key="1">
    <source>
        <dbReference type="SAM" id="SignalP"/>
    </source>
</evidence>
<dbReference type="GO" id="GO:0004622">
    <property type="term" value="F:phosphatidylcholine lysophospholipase activity"/>
    <property type="evidence" value="ECO:0007669"/>
    <property type="project" value="TreeGrafter"/>
</dbReference>
<dbReference type="AlphaFoldDB" id="A0A1M6CLP0"/>
<dbReference type="OrthoDB" id="9794725at2"/>
<accession>A0A1M6CLP0</accession>
<evidence type="ECO:0000313" key="3">
    <source>
        <dbReference type="EMBL" id="SHI61843.1"/>
    </source>
</evidence>
<sequence length="234" mass="25147">MTRLPLFALLAAQAFLALPVAAAPCGPLPPGTPAITPAPQERERAQRVTERKLAELRAHPAETLLVGDSIIAGWRSAAEDLGRPVTNFGVSADRTENVLARLDRADWAGAPFRRVVVLIGTNNTARDDACAILAGITAIVGRLQEKLPQARIHVVSILPRGPRLAARRRLIEAVNAELAREQGQLRITFVDAFTPFAQSCGEQEECPLLSDRLHPSPAGYAVLARTLRDALGTP</sequence>
<evidence type="ECO:0000259" key="2">
    <source>
        <dbReference type="Pfam" id="PF13472"/>
    </source>
</evidence>
<dbReference type="EMBL" id="FQZF01000003">
    <property type="protein sequence ID" value="SHI61843.1"/>
    <property type="molecule type" value="Genomic_DNA"/>
</dbReference>
<dbReference type="InterPro" id="IPR051532">
    <property type="entry name" value="Ester_Hydrolysis_Enzymes"/>
</dbReference>
<name>A0A1M6CLP0_9PROT</name>
<feature type="chain" id="PRO_5012545143" evidence="1">
    <location>
        <begin position="23"/>
        <end position="234"/>
    </location>
</feature>
<evidence type="ECO:0000313" key="4">
    <source>
        <dbReference type="Proteomes" id="UP000184387"/>
    </source>
</evidence>
<dbReference type="STRING" id="198092.SAMN02745194_00745"/>
<reference evidence="3 4" key="1">
    <citation type="submission" date="2016-11" db="EMBL/GenBank/DDBJ databases">
        <authorList>
            <person name="Jaros S."/>
            <person name="Januszkiewicz K."/>
            <person name="Wedrychowicz H."/>
        </authorList>
    </citation>
    <scope>NUCLEOTIDE SEQUENCE [LARGE SCALE GENOMIC DNA]</scope>
    <source>
        <strain evidence="3 4">DSM 14916</strain>
    </source>
</reference>
<dbReference type="InterPro" id="IPR036514">
    <property type="entry name" value="SGNH_hydro_sf"/>
</dbReference>
<keyword evidence="4" id="KW-1185">Reference proteome</keyword>
<dbReference type="SUPFAM" id="SSF52266">
    <property type="entry name" value="SGNH hydrolase"/>
    <property type="match status" value="1"/>
</dbReference>
<dbReference type="Gene3D" id="3.40.50.1110">
    <property type="entry name" value="SGNH hydrolase"/>
    <property type="match status" value="1"/>
</dbReference>